<evidence type="ECO:0000313" key="2">
    <source>
        <dbReference type="EMBL" id="OAT86344.1"/>
    </source>
</evidence>
<dbReference type="OrthoDB" id="9808814at2"/>
<dbReference type="STRING" id="1838280.A6M21_16820"/>
<dbReference type="Gene3D" id="3.40.50.720">
    <property type="entry name" value="NAD(P)-binding Rossmann-like Domain"/>
    <property type="match status" value="1"/>
</dbReference>
<evidence type="ECO:0000313" key="3">
    <source>
        <dbReference type="Proteomes" id="UP000078532"/>
    </source>
</evidence>
<dbReference type="Pfam" id="PF01488">
    <property type="entry name" value="Shikimate_DH"/>
    <property type="match status" value="1"/>
</dbReference>
<dbReference type="RefSeq" id="WP_066666343.1">
    <property type="nucleotide sequence ID" value="NZ_LYVF01000022.1"/>
</dbReference>
<dbReference type="Proteomes" id="UP000078532">
    <property type="component" value="Unassembled WGS sequence"/>
</dbReference>
<name>A0A1B7LIF3_9FIRM</name>
<reference evidence="2 3" key="1">
    <citation type="submission" date="2016-04" db="EMBL/GenBank/DDBJ databases">
        <authorList>
            <person name="Evans L.H."/>
            <person name="Alamgir A."/>
            <person name="Owens N."/>
            <person name="Weber N.D."/>
            <person name="Virtaneva K."/>
            <person name="Barbian K."/>
            <person name="Babar A."/>
            <person name="Rosenke K."/>
        </authorList>
    </citation>
    <scope>NUCLEOTIDE SEQUENCE [LARGE SCALE GENOMIC DNA]</scope>
    <source>
        <strain evidence="2 3">LMa1</strain>
    </source>
</reference>
<comment type="caution">
    <text evidence="2">The sequence shown here is derived from an EMBL/GenBank/DDBJ whole genome shotgun (WGS) entry which is preliminary data.</text>
</comment>
<organism evidence="2 3">
    <name type="scientific">Desulfotomaculum copahuensis</name>
    <dbReference type="NCBI Taxonomy" id="1838280"/>
    <lineage>
        <taxon>Bacteria</taxon>
        <taxon>Bacillati</taxon>
        <taxon>Bacillota</taxon>
        <taxon>Clostridia</taxon>
        <taxon>Eubacteriales</taxon>
        <taxon>Desulfotomaculaceae</taxon>
        <taxon>Desulfotomaculum</taxon>
    </lineage>
</organism>
<dbReference type="AlphaFoldDB" id="A0A1B7LIF3"/>
<protein>
    <submittedName>
        <fullName evidence="2">Shikimate dehydrogenase</fullName>
    </submittedName>
</protein>
<dbReference type="InterPro" id="IPR006151">
    <property type="entry name" value="Shikm_DH/Glu-tRNA_Rdtase"/>
</dbReference>
<accession>A0A1B7LIF3</accession>
<proteinExistence type="predicted"/>
<dbReference type="SUPFAM" id="SSF51735">
    <property type="entry name" value="NAD(P)-binding Rossmann-fold domains"/>
    <property type="match status" value="1"/>
</dbReference>
<sequence length="368" mass="39944">MEKFAFIIHPLDVKDVARKFPFTRYLPERVVENAFRLLPPVKVSHISGVRTPHGEAEGWFVACPLTARQMLALPREFVLQRIIQAGKVAEKLGAGVVGLGAFTSVVGDAGITVAKNLNIAVTTGNSYTVATAIEGTRQAARLMGYDLRRIHVVVLGATGSIGKVCARLLAGDVGKMTLVARDRSRLESVASQILYESGLAVRVTSDVKQAVRTAEVVIAVTSAVDTIIGPEDLMPGAVVCDVSRPRNVSRQVAEQRDDVLVIEGGVVEVPGPVEFNFNFGFPPRTAYACMSETMLLALEGRYENFSLGRDITIRQVTEISALAKKHGFKLAGFRSFERAVQPEEIARIKARASRRQEALKAELPRVAP</sequence>
<evidence type="ECO:0000259" key="1">
    <source>
        <dbReference type="Pfam" id="PF01488"/>
    </source>
</evidence>
<feature type="domain" description="Quinate/shikimate 5-dehydrogenase/glutamyl-tRNA reductase" evidence="1">
    <location>
        <begin position="141"/>
        <end position="257"/>
    </location>
</feature>
<dbReference type="InterPro" id="IPR036291">
    <property type="entry name" value="NAD(P)-bd_dom_sf"/>
</dbReference>
<dbReference type="EMBL" id="LYVF01000022">
    <property type="protein sequence ID" value="OAT86344.1"/>
    <property type="molecule type" value="Genomic_DNA"/>
</dbReference>
<keyword evidence="3" id="KW-1185">Reference proteome</keyword>
<gene>
    <name evidence="2" type="ORF">A6M21_16820</name>
</gene>